<name>S9V6M1_9TRYP</name>
<keyword evidence="3" id="KW-1185">Reference proteome</keyword>
<dbReference type="OrthoDB" id="277490at2759"/>
<proteinExistence type="predicted"/>
<gene>
    <name evidence="2" type="ORF">STCU_00441</name>
</gene>
<dbReference type="Proteomes" id="UP000015354">
    <property type="component" value="Unassembled WGS sequence"/>
</dbReference>
<dbReference type="AlphaFoldDB" id="S9V6M1"/>
<evidence type="ECO:0000313" key="2">
    <source>
        <dbReference type="EMBL" id="EPY36719.1"/>
    </source>
</evidence>
<evidence type="ECO:0000313" key="3">
    <source>
        <dbReference type="Proteomes" id="UP000015354"/>
    </source>
</evidence>
<accession>S9V6M1</accession>
<reference evidence="2 3" key="1">
    <citation type="journal article" date="2013" name="PLoS ONE">
        <title>Predicting the Proteins of Angomonas deanei, Strigomonas culicis and Their Respective Endosymbionts Reveals New Aspects of the Trypanosomatidae Family.</title>
        <authorList>
            <person name="Motta M.C."/>
            <person name="Martins A.C."/>
            <person name="de Souza S.S."/>
            <person name="Catta-Preta C.M."/>
            <person name="Silva R."/>
            <person name="Klein C.C."/>
            <person name="de Almeida L.G."/>
            <person name="de Lima Cunha O."/>
            <person name="Ciapina L.P."/>
            <person name="Brocchi M."/>
            <person name="Colabardini A.C."/>
            <person name="de Araujo Lima B."/>
            <person name="Machado C.R."/>
            <person name="de Almeida Soares C.M."/>
            <person name="Probst C.M."/>
            <person name="de Menezes C.B."/>
            <person name="Thompson C.E."/>
            <person name="Bartholomeu D.C."/>
            <person name="Gradia D.F."/>
            <person name="Pavoni D.P."/>
            <person name="Grisard E.C."/>
            <person name="Fantinatti-Garboggini F."/>
            <person name="Marchini F.K."/>
            <person name="Rodrigues-Luiz G.F."/>
            <person name="Wagner G."/>
            <person name="Goldman G.H."/>
            <person name="Fietto J.L."/>
            <person name="Elias M.C."/>
            <person name="Goldman M.H."/>
            <person name="Sagot M.F."/>
            <person name="Pereira M."/>
            <person name="Stoco P.H."/>
            <person name="de Mendonca-Neto R.P."/>
            <person name="Teixeira S.M."/>
            <person name="Maciel T.E."/>
            <person name="de Oliveira Mendes T.A."/>
            <person name="Urmenyi T.P."/>
            <person name="de Souza W."/>
            <person name="Schenkman S."/>
            <person name="de Vasconcelos A.T."/>
        </authorList>
    </citation>
    <scope>NUCLEOTIDE SEQUENCE [LARGE SCALE GENOMIC DNA]</scope>
</reference>
<sequence length="356" mass="38695">MSGADGCVLYRSPATLSLLTGDPHALMVETLLRFSQVRYTRRDAPLAGLQLDVPVGDDVSAAEESGGAKKGFQSHAGLPSCVACLGTSFEAESTDLKPVVACVEALATKCLFPAFLFLTYFEPSIYNGFISKSVAPKVATLWESVRGTYRANVLQANVYYYAGEPVTSVPVESLSFVAERKVQQVLHDAEKALKALEYFHVTHARADETFILGTRRPCVADAYAYAAASSFMHADFSKSSLASFQKKMREECPSLLKYVERLRVMFFDEYSGTYNLKPLTNVTDAAAGASKLDELYRKGRFSTLVWTAAFATVYFLIANIDMLSFDLGEDSEEKAEGSSAAAASTPPKEAAESQAN</sequence>
<comment type="caution">
    <text evidence="2">The sequence shown here is derived from an EMBL/GenBank/DDBJ whole genome shotgun (WGS) entry which is preliminary data.</text>
</comment>
<feature type="region of interest" description="Disordered" evidence="1">
    <location>
        <begin position="334"/>
        <end position="356"/>
    </location>
</feature>
<dbReference type="EMBL" id="ATMH01000441">
    <property type="protein sequence ID" value="EPY36719.1"/>
    <property type="molecule type" value="Genomic_DNA"/>
</dbReference>
<protein>
    <submittedName>
        <fullName evidence="2">Uncharacterized protein</fullName>
    </submittedName>
</protein>
<organism evidence="2 3">
    <name type="scientific">Strigomonas culicis</name>
    <dbReference type="NCBI Taxonomy" id="28005"/>
    <lineage>
        <taxon>Eukaryota</taxon>
        <taxon>Discoba</taxon>
        <taxon>Euglenozoa</taxon>
        <taxon>Kinetoplastea</taxon>
        <taxon>Metakinetoplastina</taxon>
        <taxon>Trypanosomatida</taxon>
        <taxon>Trypanosomatidae</taxon>
        <taxon>Strigomonadinae</taxon>
        <taxon>Strigomonas</taxon>
    </lineage>
</organism>
<feature type="compositionally biased region" description="Low complexity" evidence="1">
    <location>
        <begin position="337"/>
        <end position="348"/>
    </location>
</feature>
<evidence type="ECO:0000256" key="1">
    <source>
        <dbReference type="SAM" id="MobiDB-lite"/>
    </source>
</evidence>